<reference evidence="2 3" key="2">
    <citation type="journal article" date="2024" name="G3 (Bethesda)">
        <title>The genome of the cryopelagic Antarctic bald notothen, Trematomus borchgrevinki.</title>
        <authorList>
            <person name="Rayamajhi N."/>
            <person name="Rivera-Colon A.G."/>
            <person name="Minhas B.F."/>
            <person name="Cheng C.C."/>
            <person name="Catchen J.M."/>
        </authorList>
    </citation>
    <scope>NUCLEOTIDE SEQUENCE [LARGE SCALE GENOMIC DNA]</scope>
    <source>
        <strain evidence="2">AGRC-2024</strain>
    </source>
</reference>
<sequence length="97" mass="10082">MKTSALRNLSPIKARDPQNNSARDWRPDGIVISSVLGSVAAEGAEGNTGGEASDDRSITVVQIGQNGEYLGTARPPAQTEGTCYKEPITGEAAGPRV</sequence>
<keyword evidence="3" id="KW-1185">Reference proteome</keyword>
<name>A0ABD2G7K5_PAGBO</name>
<evidence type="ECO:0000313" key="3">
    <source>
        <dbReference type="Proteomes" id="UP001619887"/>
    </source>
</evidence>
<accession>A0ABD2G7K5</accession>
<dbReference type="EMBL" id="JBIYXZ010002081">
    <property type="protein sequence ID" value="KAL3050097.1"/>
    <property type="molecule type" value="Genomic_DNA"/>
</dbReference>
<reference evidence="2 3" key="1">
    <citation type="journal article" date="2022" name="G3 (Bethesda)">
        <title>Evaluating Illumina-, Nanopore-, and PacBio-based genome assembly strategies with the bald notothen, Trematomus borchgrevinki.</title>
        <authorList>
            <person name="Rayamajhi N."/>
            <person name="Cheng C.C."/>
            <person name="Catchen J.M."/>
        </authorList>
    </citation>
    <scope>NUCLEOTIDE SEQUENCE [LARGE SCALE GENOMIC DNA]</scope>
    <source>
        <strain evidence="2">AGRC-2024</strain>
    </source>
</reference>
<comment type="caution">
    <text evidence="2">The sequence shown here is derived from an EMBL/GenBank/DDBJ whole genome shotgun (WGS) entry which is preliminary data.</text>
</comment>
<evidence type="ECO:0000313" key="2">
    <source>
        <dbReference type="EMBL" id="KAL3050097.1"/>
    </source>
</evidence>
<organism evidence="2 3">
    <name type="scientific">Pagothenia borchgrevinki</name>
    <name type="common">Bald rockcod</name>
    <name type="synonym">Trematomus borchgrevinki</name>
    <dbReference type="NCBI Taxonomy" id="8213"/>
    <lineage>
        <taxon>Eukaryota</taxon>
        <taxon>Metazoa</taxon>
        <taxon>Chordata</taxon>
        <taxon>Craniata</taxon>
        <taxon>Vertebrata</taxon>
        <taxon>Euteleostomi</taxon>
        <taxon>Actinopterygii</taxon>
        <taxon>Neopterygii</taxon>
        <taxon>Teleostei</taxon>
        <taxon>Neoteleostei</taxon>
        <taxon>Acanthomorphata</taxon>
        <taxon>Eupercaria</taxon>
        <taxon>Perciformes</taxon>
        <taxon>Notothenioidei</taxon>
        <taxon>Nototheniidae</taxon>
        <taxon>Pagothenia</taxon>
    </lineage>
</organism>
<proteinExistence type="predicted"/>
<dbReference type="AlphaFoldDB" id="A0ABD2G7K5"/>
<feature type="region of interest" description="Disordered" evidence="1">
    <location>
        <begin position="1"/>
        <end position="27"/>
    </location>
</feature>
<evidence type="ECO:0000256" key="1">
    <source>
        <dbReference type="SAM" id="MobiDB-lite"/>
    </source>
</evidence>
<gene>
    <name evidence="2" type="ORF">OYC64_012193</name>
</gene>
<feature type="region of interest" description="Disordered" evidence="1">
    <location>
        <begin position="69"/>
        <end position="97"/>
    </location>
</feature>
<dbReference type="Proteomes" id="UP001619887">
    <property type="component" value="Unassembled WGS sequence"/>
</dbReference>
<protein>
    <submittedName>
        <fullName evidence="2">Uncharacterized protein</fullName>
    </submittedName>
</protein>